<proteinExistence type="inferred from homology"/>
<dbReference type="Proteomes" id="UP001235547">
    <property type="component" value="Chromosome 1"/>
</dbReference>
<dbReference type="InterPro" id="IPR005545">
    <property type="entry name" value="YCII"/>
</dbReference>
<evidence type="ECO:0000259" key="2">
    <source>
        <dbReference type="Pfam" id="PF03795"/>
    </source>
</evidence>
<protein>
    <submittedName>
        <fullName evidence="3">YciI family protein</fullName>
    </submittedName>
</protein>
<dbReference type="EMBL" id="CP120371">
    <property type="protein sequence ID" value="WEX84412.1"/>
    <property type="molecule type" value="Genomic_DNA"/>
</dbReference>
<dbReference type="Pfam" id="PF03795">
    <property type="entry name" value="YCII"/>
    <property type="match status" value="1"/>
</dbReference>
<dbReference type="SUPFAM" id="SSF54909">
    <property type="entry name" value="Dimeric alpha+beta barrel"/>
    <property type="match status" value="1"/>
</dbReference>
<accession>A0ABY8D241</accession>
<feature type="domain" description="YCII-related" evidence="2">
    <location>
        <begin position="1"/>
        <end position="112"/>
    </location>
</feature>
<dbReference type="PANTHER" id="PTHR35174">
    <property type="entry name" value="BLL7171 PROTEIN-RELATED"/>
    <property type="match status" value="1"/>
</dbReference>
<gene>
    <name evidence="3" type="ORF">PYH38_003287</name>
</gene>
<keyword evidence="4" id="KW-1185">Reference proteome</keyword>
<organism evidence="3 4">
    <name type="scientific">Sinorhizobium numidicum</name>
    <dbReference type="NCBI Taxonomy" id="680248"/>
    <lineage>
        <taxon>Bacteria</taxon>
        <taxon>Pseudomonadati</taxon>
        <taxon>Pseudomonadota</taxon>
        <taxon>Alphaproteobacteria</taxon>
        <taxon>Hyphomicrobiales</taxon>
        <taxon>Rhizobiaceae</taxon>
        <taxon>Sinorhizobium/Ensifer group</taxon>
        <taxon>Sinorhizobium</taxon>
    </lineage>
</organism>
<dbReference type="Gene3D" id="3.30.70.1060">
    <property type="entry name" value="Dimeric alpha+beta barrel"/>
    <property type="match status" value="1"/>
</dbReference>
<evidence type="ECO:0000313" key="3">
    <source>
        <dbReference type="EMBL" id="WEX84412.1"/>
    </source>
</evidence>
<name>A0ABY8D241_9HYPH</name>
<dbReference type="RefSeq" id="WP_280735337.1">
    <property type="nucleotide sequence ID" value="NZ_CP120368.1"/>
</dbReference>
<dbReference type="PANTHER" id="PTHR35174:SF3">
    <property type="entry name" value="BLL7171 PROTEIN"/>
    <property type="match status" value="1"/>
</dbReference>
<dbReference type="InterPro" id="IPR011008">
    <property type="entry name" value="Dimeric_a/b-barrel"/>
</dbReference>
<evidence type="ECO:0000256" key="1">
    <source>
        <dbReference type="ARBA" id="ARBA00007689"/>
    </source>
</evidence>
<comment type="similarity">
    <text evidence="1">Belongs to the YciI family.</text>
</comment>
<evidence type="ECO:0000313" key="4">
    <source>
        <dbReference type="Proteomes" id="UP001235547"/>
    </source>
</evidence>
<sequence length="122" mass="13324">MLYAVLCYNSEDVTGTWTKEEDGKVMRDMAAVERKYAGKLGPVARLLPTTAATTLRHGGGEPIVIDGPFAETKEQLLGFFIIDCESLDEAIAFSRELGEVNPSAGAYEIRPLAIYKPSERPS</sequence>
<reference evidence="3 4" key="1">
    <citation type="submission" date="2023-03" db="EMBL/GenBank/DDBJ databases">
        <authorList>
            <person name="Kaur S."/>
            <person name="Espinosa-Saiz D."/>
            <person name="Velazquez E."/>
            <person name="Menendez E."/>
            <person name="diCenzo G.C."/>
        </authorList>
    </citation>
    <scope>NUCLEOTIDE SEQUENCE [LARGE SCALE GENOMIC DNA]</scope>
    <source>
        <strain evidence="3 4">LMG 27395</strain>
    </source>
</reference>